<dbReference type="STRING" id="1396826.PHA8399_02584"/>
<name>A0A0P1HMB4_9RHOB</name>
<evidence type="ECO:0000313" key="1">
    <source>
        <dbReference type="EMBL" id="CUI00453.1"/>
    </source>
</evidence>
<dbReference type="RefSeq" id="WP_058286537.1">
    <property type="nucleotide sequence ID" value="NZ_CYSR01000027.1"/>
</dbReference>
<organism evidence="1 2">
    <name type="scientific">Leisingera aquaemixtae</name>
    <dbReference type="NCBI Taxonomy" id="1396826"/>
    <lineage>
        <taxon>Bacteria</taxon>
        <taxon>Pseudomonadati</taxon>
        <taxon>Pseudomonadota</taxon>
        <taxon>Alphaproteobacteria</taxon>
        <taxon>Rhodobacterales</taxon>
        <taxon>Roseobacteraceae</taxon>
        <taxon>Leisingera</taxon>
    </lineage>
</organism>
<dbReference type="Proteomes" id="UP000051326">
    <property type="component" value="Unassembled WGS sequence"/>
</dbReference>
<dbReference type="EMBL" id="CYSR01000027">
    <property type="protein sequence ID" value="CUI00453.1"/>
    <property type="molecule type" value="Genomic_DNA"/>
</dbReference>
<reference evidence="1 2" key="1">
    <citation type="submission" date="2015-09" db="EMBL/GenBank/DDBJ databases">
        <authorList>
            <consortium name="Swine Surveillance"/>
        </authorList>
    </citation>
    <scope>NUCLEOTIDE SEQUENCE [LARGE SCALE GENOMIC DNA]</scope>
    <source>
        <strain evidence="1 2">CECT 8399</strain>
    </source>
</reference>
<accession>A0A0P1HMB4</accession>
<protein>
    <submittedName>
        <fullName evidence="1">Uncharacterized protein</fullName>
    </submittedName>
</protein>
<dbReference type="AlphaFoldDB" id="A0A0P1HMB4"/>
<evidence type="ECO:0000313" key="2">
    <source>
        <dbReference type="Proteomes" id="UP000051326"/>
    </source>
</evidence>
<sequence length="979" mass="108703">MNDLIAGENLLAQIFSDLSRQRDGRNIYLIEHGLDRDKIEELLYLVGLRAGLHQFTKQAWQDFPLSLCVTVTEIGYEYRGTGTDFWPMIESAINVEIPIPQRGVISDLFRDCARRFGTVRPLDDAWSSVFPHIAWPIRNAMVPREVHGPLARLVREFLSQTRSMSVTRTMLPGLWELARGFDSRRLESWLQDDDLALAVIGHLVTGRAGDLSMEPGFMQRLSEDLRSESEVRRLERAIKARRLARYQGLGNLPKATYELLLDEAEAYGLAVRGPCLTPAEIEAVRSELDTPLSNLTVTVGARSTTLERFLSGDAVFIGRPISEVPQPQVTGIDEPEWLEAVIVPAQGLLFRDEGDDGYQTQLRPTDRVTSGLSFYELVLEGLTSNEWGDGLYHFVSGTPEGDDVLARHGIHVKAEPLIDFLGGLTLQNDAATVSQAFGRPVQARTRIPVAIIAERLDQSESIEFRLDDDRWHTLPMTEGIWTLSPIDTSKAPPIDLVFRDIEPPAPVTLSLQPNGIGLLEIARGAGVLHLSTPITLHDVDIDIMLESSDGQSKTVRIRTPGSPTRITFDQPEFSEFRSAARLWTGGGMHARLRVHAEELDARSWILAAPEPEWKYDRRSRKWIREGQEPVESLVCDPVTSCTTFLLSSPFSTNLSSGYGLLRPTASSDAALRSCVLEEPEAGTILEGLPHCVGDQILRLAETQDDACGLTNGFEAYLSWSLAKAKTAIGESLRSNACRCLEDRLVAALCGDLWINTEKSCRGLGTGFHRRLVAEALRAGLACDTTAFSPLNEDEKLELTGFLEDGFRRALPAPDLIVIPDGEMWPEMDDAVIDAWERLSKKATSNGTSELEFDAGNADGSWQKVVVRARDAARLPELTALLLPSKRAANLERVLYESSHLDDLIAALVSSHADAQSRSGRWIAPADLRALLYLFLAPERVMDDPEWRGRLLRFGADRFTARAVRYTALRYRAMARNGLS</sequence>
<gene>
    <name evidence="1" type="ORF">PHA8399_02584</name>
</gene>
<proteinExistence type="predicted"/>